<organism evidence="1">
    <name type="scientific">Aphanomyces stellatus</name>
    <dbReference type="NCBI Taxonomy" id="120398"/>
    <lineage>
        <taxon>Eukaryota</taxon>
        <taxon>Sar</taxon>
        <taxon>Stramenopiles</taxon>
        <taxon>Oomycota</taxon>
        <taxon>Saprolegniomycetes</taxon>
        <taxon>Saprolegniales</taxon>
        <taxon>Verrucalvaceae</taxon>
        <taxon>Aphanomyces</taxon>
    </lineage>
</organism>
<evidence type="ECO:0000313" key="1">
    <source>
        <dbReference type="EMBL" id="KAF0688749.1"/>
    </source>
</evidence>
<dbReference type="AlphaFoldDB" id="A0A6A4Y0A5"/>
<dbReference type="EMBL" id="VJMH01006670">
    <property type="protein sequence ID" value="KAF0688749.1"/>
    <property type="molecule type" value="Genomic_DNA"/>
</dbReference>
<comment type="caution">
    <text evidence="1">The sequence shown here is derived from an EMBL/GenBank/DDBJ whole genome shotgun (WGS) entry which is preliminary data.</text>
</comment>
<name>A0A6A4Y0A5_9STRA</name>
<feature type="non-terminal residue" evidence="1">
    <location>
        <position position="213"/>
    </location>
</feature>
<dbReference type="OrthoDB" id="114660at2759"/>
<sequence length="213" mass="22190">MYVSQSLRDNQGGFKWTVVFDQADGNVPQFICAVDGAFTAASATAQCVTESIIDGNVLGGSFALGPSDPIPYNANAQTITTALQALSWVGSVAVSVSGPNGQQGYTWTLSFLTYQGSMPLLSATNLLTGIGASVQVTELVQGNALSGTFQLSFRGKTTTPIAYNAAATTVGDGSSMMEKLQALSTVSTLSIARVGPDFEGGFEWWITFTDSVV</sequence>
<proteinExistence type="predicted"/>
<gene>
    <name evidence="1" type="ORF">As57867_019608</name>
</gene>
<reference evidence="1" key="1">
    <citation type="submission" date="2019-06" db="EMBL/GenBank/DDBJ databases">
        <title>Genomics analysis of Aphanomyces spp. identifies a new class of oomycete effector associated with host adaptation.</title>
        <authorList>
            <person name="Gaulin E."/>
        </authorList>
    </citation>
    <scope>NUCLEOTIDE SEQUENCE</scope>
    <source>
        <strain evidence="1">CBS 578.67</strain>
    </source>
</reference>
<accession>A0A6A4Y0A5</accession>
<protein>
    <submittedName>
        <fullName evidence="1">Uncharacterized protein</fullName>
    </submittedName>
</protein>